<dbReference type="RefSeq" id="WP_189251969.1">
    <property type="nucleotide sequence ID" value="NZ_BMRE01000001.1"/>
</dbReference>
<dbReference type="EMBL" id="BMRE01000001">
    <property type="protein sequence ID" value="GGU17388.1"/>
    <property type="molecule type" value="Genomic_DNA"/>
</dbReference>
<protein>
    <recommendedName>
        <fullName evidence="3">Lipoprotein</fullName>
    </recommendedName>
</protein>
<reference evidence="2" key="1">
    <citation type="journal article" date="2019" name="Int. J. Syst. Evol. Microbiol.">
        <title>The Global Catalogue of Microorganisms (GCM) 10K type strain sequencing project: providing services to taxonomists for standard genome sequencing and annotation.</title>
        <authorList>
            <consortium name="The Broad Institute Genomics Platform"/>
            <consortium name="The Broad Institute Genome Sequencing Center for Infectious Disease"/>
            <person name="Wu L."/>
            <person name="Ma J."/>
        </authorList>
    </citation>
    <scope>NUCLEOTIDE SEQUENCE [LARGE SCALE GENOMIC DNA]</scope>
    <source>
        <strain evidence="2">JCM 3296</strain>
    </source>
</reference>
<name>A0ABQ2UDT0_9PSEU</name>
<sequence length="166" mass="18504">MRKLVFLVLLVAALVSCGRNEPRGFPMNVPELTKAADAVQPLLEERFASSYAGLEVRNDVPMLVVYRKPDENLDAEVTRVAPDVRIEFRDARYTRVEMAEHVKRVMDDGDFWKARGIRIVSAAPEVDGSGVRVGAVEAPDDLVHQLEVHYPAMSFKTEKTGEIVPA</sequence>
<evidence type="ECO:0008006" key="3">
    <source>
        <dbReference type="Google" id="ProtNLM"/>
    </source>
</evidence>
<keyword evidence="2" id="KW-1185">Reference proteome</keyword>
<evidence type="ECO:0000313" key="2">
    <source>
        <dbReference type="Proteomes" id="UP000649573"/>
    </source>
</evidence>
<proteinExistence type="predicted"/>
<evidence type="ECO:0000313" key="1">
    <source>
        <dbReference type="EMBL" id="GGU17388.1"/>
    </source>
</evidence>
<dbReference type="Proteomes" id="UP000649573">
    <property type="component" value="Unassembled WGS sequence"/>
</dbReference>
<accession>A0ABQ2UDT0</accession>
<dbReference type="PROSITE" id="PS51257">
    <property type="entry name" value="PROKAR_LIPOPROTEIN"/>
    <property type="match status" value="1"/>
</dbReference>
<comment type="caution">
    <text evidence="1">The sequence shown here is derived from an EMBL/GenBank/DDBJ whole genome shotgun (WGS) entry which is preliminary data.</text>
</comment>
<organism evidence="1 2">
    <name type="scientific">Lentzea flava</name>
    <dbReference type="NCBI Taxonomy" id="103732"/>
    <lineage>
        <taxon>Bacteria</taxon>
        <taxon>Bacillati</taxon>
        <taxon>Actinomycetota</taxon>
        <taxon>Actinomycetes</taxon>
        <taxon>Pseudonocardiales</taxon>
        <taxon>Pseudonocardiaceae</taxon>
        <taxon>Lentzea</taxon>
    </lineage>
</organism>
<gene>
    <name evidence="1" type="ORF">GCM10010178_06540</name>
</gene>